<dbReference type="AlphaFoldDB" id="A0A6M3LI57"/>
<reference evidence="1" key="1">
    <citation type="submission" date="2020-03" db="EMBL/GenBank/DDBJ databases">
        <title>The deep terrestrial virosphere.</title>
        <authorList>
            <person name="Holmfeldt K."/>
            <person name="Nilsson E."/>
            <person name="Simone D."/>
            <person name="Lopez-Fernandez M."/>
            <person name="Wu X."/>
            <person name="de Brujin I."/>
            <person name="Lundin D."/>
            <person name="Andersson A."/>
            <person name="Bertilsson S."/>
            <person name="Dopson M."/>
        </authorList>
    </citation>
    <scope>NUCLEOTIDE SEQUENCE</scope>
    <source>
        <strain evidence="1">MM415B04014</strain>
    </source>
</reference>
<sequence>MAWDVDLEANKCCLCGRADYPLVDPRTLPRTTAPMGHAGIDGPWKGRAIKVQAPTALDG</sequence>
<protein>
    <submittedName>
        <fullName evidence="1">Uncharacterized protein</fullName>
    </submittedName>
</protein>
<evidence type="ECO:0000313" key="1">
    <source>
        <dbReference type="EMBL" id="QJA94059.1"/>
    </source>
</evidence>
<gene>
    <name evidence="1" type="ORF">MM415B04014_0008</name>
</gene>
<accession>A0A6M3LI57</accession>
<name>A0A6M3LI57_9ZZZZ</name>
<dbReference type="EMBL" id="MT143200">
    <property type="protein sequence ID" value="QJA94059.1"/>
    <property type="molecule type" value="Genomic_DNA"/>
</dbReference>
<proteinExistence type="predicted"/>
<organism evidence="1">
    <name type="scientific">viral metagenome</name>
    <dbReference type="NCBI Taxonomy" id="1070528"/>
    <lineage>
        <taxon>unclassified sequences</taxon>
        <taxon>metagenomes</taxon>
        <taxon>organismal metagenomes</taxon>
    </lineage>
</organism>